<keyword evidence="3" id="KW-0998">Cell outer membrane</keyword>
<reference evidence="8 9" key="1">
    <citation type="submission" date="2016-11" db="EMBL/GenBank/DDBJ databases">
        <authorList>
            <person name="Jaros S."/>
            <person name="Januszkiewicz K."/>
            <person name="Wedrychowicz H."/>
        </authorList>
    </citation>
    <scope>NUCLEOTIDE SEQUENCE [LARGE SCALE GENOMIC DNA]</scope>
    <source>
        <strain evidence="8 9">CGMCC 1.10190</strain>
    </source>
</reference>
<dbReference type="PANTHER" id="PTHR34597:SF1">
    <property type="entry name" value="HEME_HEMOPEXIN TRANSPORTER PROTEIN HUXB"/>
    <property type="match status" value="1"/>
</dbReference>
<dbReference type="AlphaFoldDB" id="A0A1M5Q1G9"/>
<dbReference type="Proteomes" id="UP000184226">
    <property type="component" value="Unassembled WGS sequence"/>
</dbReference>
<keyword evidence="1" id="KW-0472">Membrane</keyword>
<keyword evidence="9" id="KW-1185">Reference proteome</keyword>
<dbReference type="Pfam" id="PF03865">
    <property type="entry name" value="ShlB"/>
    <property type="match status" value="1"/>
</dbReference>
<evidence type="ECO:0000256" key="3">
    <source>
        <dbReference type="ARBA" id="ARBA00023237"/>
    </source>
</evidence>
<proteinExistence type="predicted"/>
<feature type="chain" id="PRO_5013042135" evidence="5">
    <location>
        <begin position="37"/>
        <end position="561"/>
    </location>
</feature>
<dbReference type="Pfam" id="PF08479">
    <property type="entry name" value="POTRA_2"/>
    <property type="match status" value="1"/>
</dbReference>
<evidence type="ECO:0000256" key="2">
    <source>
        <dbReference type="ARBA" id="ARBA00022692"/>
    </source>
</evidence>
<dbReference type="GO" id="GO:0008320">
    <property type="term" value="F:protein transmembrane transporter activity"/>
    <property type="evidence" value="ECO:0007669"/>
    <property type="project" value="TreeGrafter"/>
</dbReference>
<name>A0A1M5Q1G9_9BURK</name>
<keyword evidence="5" id="KW-0732">Signal</keyword>
<keyword evidence="2" id="KW-0812">Transmembrane</keyword>
<feature type="signal peptide" evidence="5">
    <location>
        <begin position="1"/>
        <end position="36"/>
    </location>
</feature>
<dbReference type="Gene3D" id="2.40.160.50">
    <property type="entry name" value="membrane protein fhac: a member of the omp85/tpsb transporter family"/>
    <property type="match status" value="1"/>
</dbReference>
<evidence type="ECO:0000313" key="9">
    <source>
        <dbReference type="Proteomes" id="UP000184226"/>
    </source>
</evidence>
<evidence type="ECO:0000256" key="4">
    <source>
        <dbReference type="SAM" id="MobiDB-lite"/>
    </source>
</evidence>
<sequence>MKMENRSSRAHAASSKPRAAALLLPLLAATVITASAAHAQAVPGAIDIFPDAGALQRSQEMQRGYLEERVPAPETPEPVIRDEQSKPPAASSRATASFELKRLDFDPSSYLSDQDLDAIRARYVGQPINYDGLQIIVQEINALYRKRGILTARAILPPQKVVGGAVRIELVEGRLGKVSVVDNRNVRDSWLVNWLEIEPGEPLDTAKLERRIELFNHSNDMRLDARLRPGASFGYTDLMLQAHQLPPYQLRVFAGNEGSRSVGRNQVGLDGAWNSPIGIGDRLGLYYLHSDGSDSASINYTIPVNRQGGRLGVSYSDLDSRVVSGPYEDFDVKGRARSGQIVFRQPLLQKGAWWFDGTLAGGVSKSTNDILGARLSEEKVKSATVGLFASGLYEDRSLSLSVTNSNNRMESSLSGHRSANIWAFNGSWIEKVSGAQYTLLRASAQQTSAKILSPSLLLQLGGATTVRGYPVGVVAGDNGYFANLEWHHRIRGDVSGFVFGDTGTVRTAGTPNQQISSLGVGLDARLLKSVDFNITVGRAANIVVPDQGRYVITARVAWQIF</sequence>
<evidence type="ECO:0000259" key="6">
    <source>
        <dbReference type="Pfam" id="PF03865"/>
    </source>
</evidence>
<dbReference type="Gene3D" id="3.10.20.310">
    <property type="entry name" value="membrane protein fhac"/>
    <property type="match status" value="1"/>
</dbReference>
<dbReference type="PANTHER" id="PTHR34597">
    <property type="entry name" value="SLR1661 PROTEIN"/>
    <property type="match status" value="1"/>
</dbReference>
<gene>
    <name evidence="8" type="ORF">SAMN04488135_102113</name>
</gene>
<feature type="domain" description="Haemolysin activator HlyB C-terminal" evidence="6">
    <location>
        <begin position="234"/>
        <end position="522"/>
    </location>
</feature>
<evidence type="ECO:0000313" key="8">
    <source>
        <dbReference type="EMBL" id="SHH07313.1"/>
    </source>
</evidence>
<dbReference type="InterPro" id="IPR013686">
    <property type="entry name" value="Polypept-transport_assoc_ShlB"/>
</dbReference>
<dbReference type="RefSeq" id="WP_073101771.1">
    <property type="nucleotide sequence ID" value="NZ_FQXE01000002.1"/>
</dbReference>
<evidence type="ECO:0000256" key="5">
    <source>
        <dbReference type="SAM" id="SignalP"/>
    </source>
</evidence>
<dbReference type="EMBL" id="FQXE01000002">
    <property type="protein sequence ID" value="SHH07313.1"/>
    <property type="molecule type" value="Genomic_DNA"/>
</dbReference>
<feature type="domain" description="Polypeptide-transport-associated ShlB-type" evidence="7">
    <location>
        <begin position="98"/>
        <end position="173"/>
    </location>
</feature>
<feature type="region of interest" description="Disordered" evidence="4">
    <location>
        <begin position="69"/>
        <end position="94"/>
    </location>
</feature>
<dbReference type="InterPro" id="IPR051544">
    <property type="entry name" value="TPS_OM_transporter"/>
</dbReference>
<dbReference type="GO" id="GO:0046819">
    <property type="term" value="P:protein secretion by the type V secretion system"/>
    <property type="evidence" value="ECO:0007669"/>
    <property type="project" value="TreeGrafter"/>
</dbReference>
<evidence type="ECO:0000256" key="1">
    <source>
        <dbReference type="ARBA" id="ARBA00022452"/>
    </source>
</evidence>
<accession>A0A1M5Q1G9</accession>
<dbReference type="STRING" id="658167.SAMN04488135_102113"/>
<dbReference type="GO" id="GO:0098046">
    <property type="term" value="C:type V protein secretion system complex"/>
    <property type="evidence" value="ECO:0007669"/>
    <property type="project" value="TreeGrafter"/>
</dbReference>
<protein>
    <submittedName>
        <fullName evidence="8">Hemolysin activation/secretion protein</fullName>
    </submittedName>
</protein>
<organism evidence="8 9">
    <name type="scientific">Pollutimonas bauzanensis</name>
    <dbReference type="NCBI Taxonomy" id="658167"/>
    <lineage>
        <taxon>Bacteria</taxon>
        <taxon>Pseudomonadati</taxon>
        <taxon>Pseudomonadota</taxon>
        <taxon>Betaproteobacteria</taxon>
        <taxon>Burkholderiales</taxon>
        <taxon>Alcaligenaceae</taxon>
        <taxon>Pollutimonas</taxon>
    </lineage>
</organism>
<evidence type="ECO:0000259" key="7">
    <source>
        <dbReference type="Pfam" id="PF08479"/>
    </source>
</evidence>
<keyword evidence="1" id="KW-1134">Transmembrane beta strand</keyword>
<dbReference type="InterPro" id="IPR005565">
    <property type="entry name" value="Hemolysn_activator_HlyB_C"/>
</dbReference>